<name>A0A8H4RGB2_9HELO</name>
<comment type="caution">
    <text evidence="1">The sequence shown here is derived from an EMBL/GenBank/DDBJ whole genome shotgun (WGS) entry which is preliminary data.</text>
</comment>
<dbReference type="Proteomes" id="UP000566819">
    <property type="component" value="Unassembled WGS sequence"/>
</dbReference>
<gene>
    <name evidence="1" type="ORF">G7Y89_g8581</name>
</gene>
<reference evidence="1 2" key="1">
    <citation type="submission" date="2020-03" db="EMBL/GenBank/DDBJ databases">
        <title>Draft Genome Sequence of Cudoniella acicularis.</title>
        <authorList>
            <person name="Buettner E."/>
            <person name="Kellner H."/>
        </authorList>
    </citation>
    <scope>NUCLEOTIDE SEQUENCE [LARGE SCALE GENOMIC DNA]</scope>
    <source>
        <strain evidence="1 2">DSM 108380</strain>
    </source>
</reference>
<dbReference type="AlphaFoldDB" id="A0A8H4RGB2"/>
<sequence length="214" mass="24460">MSAKPSRRSVLPSQATEEENINFCKLPKELEGVPRPTTGERHATFSQHIEHVATTKTPQATLGFLIAWVQFVDTILEEAINRGFKNEEFATLLLDRSPCHVLDDMMLSGKLSSKEIHQLRPLHELYYKTVVGAHWERKIGVHYVESEFQPVEFIKHTATLTRVFNHDSTMRKDPAPAATEERIHDQWYISTLLGKLPSLIWVQSEHNDPSKAPL</sequence>
<accession>A0A8H4RGB2</accession>
<organism evidence="1 2">
    <name type="scientific">Cudoniella acicularis</name>
    <dbReference type="NCBI Taxonomy" id="354080"/>
    <lineage>
        <taxon>Eukaryota</taxon>
        <taxon>Fungi</taxon>
        <taxon>Dikarya</taxon>
        <taxon>Ascomycota</taxon>
        <taxon>Pezizomycotina</taxon>
        <taxon>Leotiomycetes</taxon>
        <taxon>Helotiales</taxon>
        <taxon>Tricladiaceae</taxon>
        <taxon>Cudoniella</taxon>
    </lineage>
</organism>
<dbReference type="EMBL" id="JAAMPI010000658">
    <property type="protein sequence ID" value="KAF4629569.1"/>
    <property type="molecule type" value="Genomic_DNA"/>
</dbReference>
<keyword evidence="2" id="KW-1185">Reference proteome</keyword>
<protein>
    <submittedName>
        <fullName evidence="1">Uncharacterized protein</fullName>
    </submittedName>
</protein>
<evidence type="ECO:0000313" key="2">
    <source>
        <dbReference type="Proteomes" id="UP000566819"/>
    </source>
</evidence>
<evidence type="ECO:0000313" key="1">
    <source>
        <dbReference type="EMBL" id="KAF4629569.1"/>
    </source>
</evidence>
<proteinExistence type="predicted"/>